<keyword evidence="1" id="KW-0677">Repeat</keyword>
<dbReference type="EMBL" id="JAQGDS010000010">
    <property type="protein sequence ID" value="KAJ6257572.1"/>
    <property type="molecule type" value="Genomic_DNA"/>
</dbReference>
<dbReference type="PANTHER" id="PTHR24171:SF9">
    <property type="entry name" value="ANKYRIN REPEAT DOMAIN-CONTAINING PROTEIN 39"/>
    <property type="match status" value="1"/>
</dbReference>
<protein>
    <submittedName>
        <fullName evidence="5">Ankyrin-3</fullName>
    </submittedName>
</protein>
<feature type="region of interest" description="Disordered" evidence="4">
    <location>
        <begin position="776"/>
        <end position="814"/>
    </location>
</feature>
<dbReference type="PROSITE" id="PS50088">
    <property type="entry name" value="ANK_REPEAT"/>
    <property type="match status" value="5"/>
</dbReference>
<evidence type="ECO:0000256" key="1">
    <source>
        <dbReference type="ARBA" id="ARBA00022737"/>
    </source>
</evidence>
<dbReference type="PANTHER" id="PTHR24171">
    <property type="entry name" value="ANKYRIN REPEAT DOMAIN-CONTAINING PROTEIN 39-RELATED"/>
    <property type="match status" value="1"/>
</dbReference>
<feature type="repeat" description="ANK" evidence="3">
    <location>
        <begin position="576"/>
        <end position="602"/>
    </location>
</feature>
<keyword evidence="2 3" id="KW-0040">ANK repeat</keyword>
<dbReference type="SMART" id="SM00248">
    <property type="entry name" value="ANK"/>
    <property type="match status" value="7"/>
</dbReference>
<dbReference type="AlphaFoldDB" id="A0AAD6NGQ3"/>
<comment type="caution">
    <text evidence="5">The sequence shown here is derived from an EMBL/GenBank/DDBJ whole genome shotgun (WGS) entry which is preliminary data.</text>
</comment>
<evidence type="ECO:0000256" key="4">
    <source>
        <dbReference type="SAM" id="MobiDB-lite"/>
    </source>
</evidence>
<feature type="region of interest" description="Disordered" evidence="4">
    <location>
        <begin position="1"/>
        <end position="40"/>
    </location>
</feature>
<sequence length="814" mass="89702">MKGLFGGGSSKSSPKAPTPSANSGSVSKNRSGAYRATNLSNDMTKEAFEKLLQAHITDEEQKNGIEIQKLDLAPDPVRRDKQMAIFQFHKPPERFSPGKASSEGKFYIDPPSGSKHKSKIKIDSDFWGLTQLYRPEKQVAIDVVALTGLNAHAFGSWTGGLEGNERVMWLRDFIPEESDVGPYCRVMTYGYNATTKARAVHETIDFCRGLLRELNKARSTEEERERPLLLIGHSYGGLVIAQAYNRAYWEREEFGSIYHSIVGICFFGVPWRGINLKDVEIQLESEPDQFDHGRHLLRNINYEGGAINDTSLNLREIIRRTNTRLITFYETLKTKSVVKGEDGLWSRSGPEIIVVPRDSAVLDAHGEQQQDADGDHSSLVKFTGQDNRAYTTIIDLLDQLIEDGEDEVSRRIGASAEAQKKEPGTLESVKSVLRGLRALSPAKAKYKSSQLLRIAVDAELLLVVNQLLDGTADTSEAKLDKNHVKADPNFQARADKNEKYHEKFRWIFDTSTGSRRHASASDSLSQNEKNEIYLAKMLESDATPLSLAINRRNRSIVKLLLEHGADPRVPCSAFGNGSTPVHQACRLGDYDILQLLLNAPASSPRAISNVKTGTFNATPLHEAVSTSHKICKMLQEAGADVNAKQTPNGKTALHIAAERGDYILIVKLRDSRANIRAVDCQGSTALHYAAKEGCLGAVKALLSQDRDLIMNLQNADGNTALHLAARKGHDSVVQELVQLGAQKNIQNRLKETALTLAIERGRDRVVQILQIPMGEASAPSNSRVAGSGSRPFTAPLQDEDAYDEDSGDEDSDGE</sequence>
<evidence type="ECO:0000313" key="6">
    <source>
        <dbReference type="Proteomes" id="UP001221413"/>
    </source>
</evidence>
<feature type="compositionally biased region" description="Low complexity" evidence="4">
    <location>
        <begin position="10"/>
        <end position="23"/>
    </location>
</feature>
<evidence type="ECO:0000256" key="3">
    <source>
        <dbReference type="PROSITE-ProRule" id="PRU00023"/>
    </source>
</evidence>
<proteinExistence type="predicted"/>
<dbReference type="Pfam" id="PF00023">
    <property type="entry name" value="Ank"/>
    <property type="match status" value="2"/>
</dbReference>
<feature type="repeat" description="ANK" evidence="3">
    <location>
        <begin position="681"/>
        <end position="708"/>
    </location>
</feature>
<dbReference type="InterPro" id="IPR029058">
    <property type="entry name" value="AB_hydrolase_fold"/>
</dbReference>
<dbReference type="Proteomes" id="UP001221413">
    <property type="component" value="Unassembled WGS sequence"/>
</dbReference>
<feature type="repeat" description="ANK" evidence="3">
    <location>
        <begin position="716"/>
        <end position="748"/>
    </location>
</feature>
<dbReference type="InterPro" id="IPR036770">
    <property type="entry name" value="Ankyrin_rpt-contain_sf"/>
</dbReference>
<evidence type="ECO:0000256" key="2">
    <source>
        <dbReference type="ARBA" id="ARBA00023043"/>
    </source>
</evidence>
<feature type="compositionally biased region" description="Acidic residues" evidence="4">
    <location>
        <begin position="797"/>
        <end position="814"/>
    </location>
</feature>
<gene>
    <name evidence="5" type="ORF">Dda_7357</name>
</gene>
<dbReference type="Pfam" id="PF12796">
    <property type="entry name" value="Ank_2"/>
    <property type="match status" value="2"/>
</dbReference>
<reference evidence="5" key="1">
    <citation type="submission" date="2023-01" db="EMBL/GenBank/DDBJ databases">
        <title>The chitinases involved in constricting ring structure development in the nematode-trapping fungus Drechslerella dactyloides.</title>
        <authorList>
            <person name="Wang R."/>
            <person name="Zhang L."/>
            <person name="Tang P."/>
            <person name="Li S."/>
            <person name="Liang L."/>
        </authorList>
    </citation>
    <scope>NUCLEOTIDE SEQUENCE</scope>
    <source>
        <strain evidence="5">YMF1.00031</strain>
    </source>
</reference>
<dbReference type="InterPro" id="IPR002110">
    <property type="entry name" value="Ankyrin_rpt"/>
</dbReference>
<dbReference type="SUPFAM" id="SSF53474">
    <property type="entry name" value="alpha/beta-Hydrolases"/>
    <property type="match status" value="1"/>
</dbReference>
<dbReference type="PROSITE" id="PS50297">
    <property type="entry name" value="ANK_REP_REGION"/>
    <property type="match status" value="5"/>
</dbReference>
<dbReference type="Gene3D" id="1.25.40.20">
    <property type="entry name" value="Ankyrin repeat-containing domain"/>
    <property type="match status" value="2"/>
</dbReference>
<feature type="repeat" description="ANK" evidence="3">
    <location>
        <begin position="540"/>
        <end position="572"/>
    </location>
</feature>
<evidence type="ECO:0000313" key="5">
    <source>
        <dbReference type="EMBL" id="KAJ6257572.1"/>
    </source>
</evidence>
<accession>A0AAD6NGQ3</accession>
<organism evidence="5 6">
    <name type="scientific">Drechslerella dactyloides</name>
    <name type="common">Nematode-trapping fungus</name>
    <name type="synonym">Arthrobotrys dactyloides</name>
    <dbReference type="NCBI Taxonomy" id="74499"/>
    <lineage>
        <taxon>Eukaryota</taxon>
        <taxon>Fungi</taxon>
        <taxon>Dikarya</taxon>
        <taxon>Ascomycota</taxon>
        <taxon>Pezizomycotina</taxon>
        <taxon>Orbiliomycetes</taxon>
        <taxon>Orbiliales</taxon>
        <taxon>Orbiliaceae</taxon>
        <taxon>Drechslerella</taxon>
    </lineage>
</organism>
<dbReference type="SUPFAM" id="SSF48403">
    <property type="entry name" value="Ankyrin repeat"/>
    <property type="match status" value="1"/>
</dbReference>
<name>A0AAD6NGQ3_DREDA</name>
<feature type="region of interest" description="Disordered" evidence="4">
    <location>
        <begin position="91"/>
        <end position="110"/>
    </location>
</feature>
<feature type="repeat" description="ANK" evidence="3">
    <location>
        <begin position="648"/>
        <end position="680"/>
    </location>
</feature>
<keyword evidence="6" id="KW-1185">Reference proteome</keyword>
<dbReference type="PRINTS" id="PR01415">
    <property type="entry name" value="ANKYRIN"/>
</dbReference>